<reference evidence="3 5" key="1">
    <citation type="submission" date="2013-07" db="EMBL/GenBank/DDBJ databases">
        <authorList>
            <person name="Genoscope - CEA"/>
        </authorList>
    </citation>
    <scope>NUCLEOTIDE SEQUENCE [LARGE SCALE GENOMIC DNA]</scope>
    <source>
        <strain evidence="3">FRM16</strain>
        <strain evidence="5">FRM16 / DSM 17909</strain>
    </source>
</reference>
<dbReference type="Proteomes" id="UP000324170">
    <property type="component" value="Unassembled WGS sequence"/>
</dbReference>
<dbReference type="Gene3D" id="2.60.40.10">
    <property type="entry name" value="Immunoglobulins"/>
    <property type="match status" value="2"/>
</dbReference>
<dbReference type="STRING" id="351671.XDD1_0548"/>
<dbReference type="PRINTS" id="PR01369">
    <property type="entry name" value="INTIMIN"/>
</dbReference>
<keyword evidence="6" id="KW-1185">Reference proteome</keyword>
<dbReference type="AlphaFoldDB" id="A0A068QNV6"/>
<dbReference type="GO" id="GO:0007155">
    <property type="term" value="P:cell adhesion"/>
    <property type="evidence" value="ECO:0007669"/>
    <property type="project" value="InterPro"/>
</dbReference>
<protein>
    <submittedName>
        <fullName evidence="4">Adhesin/invasin</fullName>
    </submittedName>
    <submittedName>
        <fullName evidence="3">Putative invasin</fullName>
    </submittedName>
</protein>
<dbReference type="KEGG" id="xdo:XDD1_0548"/>
<sequence length="1019" mass="112610">MSPYIGKKFIRFLPYIGSLFLPFVAISSSAIGEKNTEHQTQKVESEKWLNESNNRDNETAGLIAQNVQSVAQVLSSSPSELTEQAKSYALGKINGALFGETQKWLSQFGTARINFAFDRKGKLDNGSLDLLLPLYDNKADWLAFSQLGYRHKDDRHTVNVGLGGRYFTPSWMYGLNTFYDHDVTGKNQRLGVGGEAWTDYVKLSANTYWRLTKWRDSPEEHGWEERPANGFDLLGEFYLPAYPNLGGKLGFEQYYGDNVALFNRDSKQKNPSLGRVGLNYTPVPLVTIGADYKYGGSGHSETLFQANLNYRFGVPFSEQFSPDSVASMRTLAGSRYDLVERNNQIVLDYRKKVEELQLTLAQNAIVGYSLQSWPTPIPVTANAESRVKRIIWQASDAFTQNGGNITSDNNKALHLTLPHFVQNSQNRYTVNVIAEDTNGKHTKPALLHVTVKPLAVKQFRIEKVPSAADGKESYHLLATLTHGLADTDIIRDTPFDNVKWWIEPKNDDVSLEWAKPSKTDADGQLLATVSSSQPLKDAKVFLEIPGMGKKQLGDVNFSSLLSDFNLQSVKPPAEGPLLVGNNDHIFTAVVTNKQGEPLKNQKVDIKWYPETLPEGVKWSSVTDKTDDQGQLFATLSSTKPATGIKVGASMEGGKPVYTDKPVNFVIINADGIQAKFAKQSLPVIFTGDKGYTFTVVVSDKQGHPLKNQFVNIKWYPETLPDGVKWSSVTDKTDEQGQLFATLSSTKQVTNPFNVEISLDGGKNKIDFHDGVTFHYNVIAEPLPMAKQTLFADGVQSFTFKAKLIDKGTNAPLPEGLELNNFIAPSILWAKTEDGHFANVAPGLKPFFQPEKVGPSGEVSMILHSDKPARNVKVGINVNSNSFGAANNTITYFSDYATFVDKSDIRLDDALITKKTHDYKVGDDDDIYQVAVVDSNKNGLPYLDLSKYYKVAWTTGKPTSGNQSDLSVEDITGTTTDDKAFLTAKLKSKGPVQGAKIILTLTPILGGNPLTVESYPVDFQ</sequence>
<feature type="domain" description="Big-1" evidence="2">
    <location>
        <begin position="562"/>
        <end position="660"/>
    </location>
</feature>
<dbReference type="InterPro" id="IPR051715">
    <property type="entry name" value="Intimin-Invasin_domain"/>
</dbReference>
<dbReference type="PANTHER" id="PTHR39576">
    <property type="entry name" value="ATTACHING AND EFFACING PROTEIN HOMOLOG-RELATED-RELATED"/>
    <property type="match status" value="1"/>
</dbReference>
<organism evidence="3 5">
    <name type="scientific">Xenorhabdus doucetiae</name>
    <dbReference type="NCBI Taxonomy" id="351671"/>
    <lineage>
        <taxon>Bacteria</taxon>
        <taxon>Pseudomonadati</taxon>
        <taxon>Pseudomonadota</taxon>
        <taxon>Gammaproteobacteria</taxon>
        <taxon>Enterobacterales</taxon>
        <taxon>Morganellaceae</taxon>
        <taxon>Xenorhabdus</taxon>
    </lineage>
</organism>
<dbReference type="HOGENOM" id="CLU_296289_0_0_6"/>
<proteinExistence type="inferred from homology"/>
<dbReference type="SMART" id="SM00634">
    <property type="entry name" value="BID_1"/>
    <property type="match status" value="2"/>
</dbReference>
<dbReference type="OrthoDB" id="6437047at2"/>
<evidence type="ECO:0000313" key="5">
    <source>
        <dbReference type="Proteomes" id="UP000032721"/>
    </source>
</evidence>
<dbReference type="Gene3D" id="2.40.160.160">
    <property type="entry name" value="Inverse autotransporter, beta-domain"/>
    <property type="match status" value="1"/>
</dbReference>
<dbReference type="InterPro" id="IPR008964">
    <property type="entry name" value="Invasin/intimin_cell_adhesion"/>
</dbReference>
<evidence type="ECO:0000313" key="3">
    <source>
        <dbReference type="EMBL" id="CDG16251.1"/>
    </source>
</evidence>
<dbReference type="InterPro" id="IPR013783">
    <property type="entry name" value="Ig-like_fold"/>
</dbReference>
<dbReference type="InterPro" id="IPR003535">
    <property type="entry name" value="Intimin/invasin_bac"/>
</dbReference>
<dbReference type="PANTHER" id="PTHR39576:SF2">
    <property type="entry name" value="ATTACHING AND EFFACING PROTEIN HOMOLOG-RELATED"/>
    <property type="match status" value="1"/>
</dbReference>
<dbReference type="EMBL" id="VNHN01000087">
    <property type="protein sequence ID" value="TYO97595.1"/>
    <property type="molecule type" value="Genomic_DNA"/>
</dbReference>
<dbReference type="RefSeq" id="WP_052705630.1">
    <property type="nucleotide sequence ID" value="NZ_CAWMED010000001.1"/>
</dbReference>
<evidence type="ECO:0000313" key="6">
    <source>
        <dbReference type="Proteomes" id="UP000324170"/>
    </source>
</evidence>
<evidence type="ECO:0000259" key="2">
    <source>
        <dbReference type="SMART" id="SM00634"/>
    </source>
</evidence>
<dbReference type="FunFam" id="2.40.160.160:FF:000001">
    <property type="entry name" value="Intimin-like inverse autotransporter SinH"/>
    <property type="match status" value="1"/>
</dbReference>
<dbReference type="Proteomes" id="UP000032721">
    <property type="component" value="Chromosome"/>
</dbReference>
<dbReference type="GO" id="GO:0009279">
    <property type="term" value="C:cell outer membrane"/>
    <property type="evidence" value="ECO:0007669"/>
    <property type="project" value="TreeGrafter"/>
</dbReference>
<gene>
    <name evidence="4" type="ORF">LY16_03379</name>
    <name evidence="3" type="ORF">XDD1_0548</name>
</gene>
<dbReference type="InterPro" id="IPR024519">
    <property type="entry name" value="IAT_beta"/>
</dbReference>
<reference evidence="4 6" key="2">
    <citation type="submission" date="2019-07" db="EMBL/GenBank/DDBJ databases">
        <title>Genomic Encyclopedia of Type Strains, Phase I: the one thousand microbial genomes (KMG-I) project.</title>
        <authorList>
            <person name="Kyrpides N."/>
        </authorList>
    </citation>
    <scope>NUCLEOTIDE SEQUENCE [LARGE SCALE GENOMIC DNA]</scope>
    <source>
        <strain evidence="4 6">DSM 17909</strain>
    </source>
</reference>
<evidence type="ECO:0000256" key="1">
    <source>
        <dbReference type="ARBA" id="ARBA00010116"/>
    </source>
</evidence>
<dbReference type="EMBL" id="FO704550">
    <property type="protein sequence ID" value="CDG16251.1"/>
    <property type="molecule type" value="Genomic_DNA"/>
</dbReference>
<evidence type="ECO:0000313" key="4">
    <source>
        <dbReference type="EMBL" id="TYO97595.1"/>
    </source>
</evidence>
<dbReference type="Pfam" id="PF11924">
    <property type="entry name" value="IAT_beta"/>
    <property type="match status" value="1"/>
</dbReference>
<name>A0A068QNV6_9GAMM</name>
<dbReference type="InterPro" id="IPR003344">
    <property type="entry name" value="Big_1_dom"/>
</dbReference>
<dbReference type="SUPFAM" id="SSF49373">
    <property type="entry name" value="Invasin/intimin cell-adhesion fragments"/>
    <property type="match status" value="2"/>
</dbReference>
<dbReference type="InterPro" id="IPR038177">
    <property type="entry name" value="IAT_beta_sf"/>
</dbReference>
<accession>A0A068QNV6</accession>
<comment type="similarity">
    <text evidence="1">Belongs to the intimin/invasin family.</text>
</comment>
<feature type="domain" description="Big-1" evidence="2">
    <location>
        <begin position="672"/>
        <end position="767"/>
    </location>
</feature>